<dbReference type="InterPro" id="IPR043472">
    <property type="entry name" value="Macro_dom-like"/>
</dbReference>
<name>A0A8B8F5I0_9HEMI</name>
<dbReference type="AlphaFoldDB" id="A0A8B8F5I0"/>
<accession>A0A8B8F5I0</accession>
<reference evidence="2" key="1">
    <citation type="submission" date="2025-08" db="UniProtKB">
        <authorList>
            <consortium name="RefSeq"/>
        </authorList>
    </citation>
    <scope>IDENTIFICATION</scope>
    <source>
        <tissue evidence="2">Whole body</tissue>
    </source>
</reference>
<proteinExistence type="predicted"/>
<sequence>MLPKTECCYFQEIKVHVRCTHDTNQAHRFNCDETQSSNQNAANVYKNEYSNEKHKSYASACKETTANKNFEHKPTLTERTCLLTEIDENLFNLSRDIPLALCLSEDLCMESGIACEFKRYFGGIGQLSDQNLKIGNVGLIINGRNEVAFYLITKKYNNDKTTKQALIIALKSLLEKMKIMKLTKLELSKIGCNFDGLDWLEVKTIIASIFAGSGISIRICIPTKIFYRIPPPQVKVFITPKKNI</sequence>
<dbReference type="OrthoDB" id="6598519at2759"/>
<dbReference type="PANTHER" id="PTHR12521:SF0">
    <property type="entry name" value="ADP-RIBOSE GLYCOHYDROLASE OARD1"/>
    <property type="match status" value="1"/>
</dbReference>
<protein>
    <submittedName>
        <fullName evidence="2">O-acetyl-ADP-ribose deacetylase 1-like</fullName>
    </submittedName>
</protein>
<dbReference type="Proteomes" id="UP000694846">
    <property type="component" value="Unplaced"/>
</dbReference>
<gene>
    <name evidence="2" type="primary">LOC112680247</name>
</gene>
<dbReference type="RefSeq" id="XP_025406069.1">
    <property type="nucleotide sequence ID" value="XM_025550284.1"/>
</dbReference>
<keyword evidence="1" id="KW-1185">Reference proteome</keyword>
<dbReference type="PANTHER" id="PTHR12521">
    <property type="entry name" value="PROTEIN C6ORF130"/>
    <property type="match status" value="1"/>
</dbReference>
<evidence type="ECO:0000313" key="1">
    <source>
        <dbReference type="Proteomes" id="UP000694846"/>
    </source>
</evidence>
<dbReference type="GeneID" id="112680247"/>
<dbReference type="Gene3D" id="3.40.220.10">
    <property type="entry name" value="Leucine Aminopeptidase, subunit E, domain 1"/>
    <property type="match status" value="1"/>
</dbReference>
<organism evidence="1 2">
    <name type="scientific">Sipha flava</name>
    <name type="common">yellow sugarcane aphid</name>
    <dbReference type="NCBI Taxonomy" id="143950"/>
    <lineage>
        <taxon>Eukaryota</taxon>
        <taxon>Metazoa</taxon>
        <taxon>Ecdysozoa</taxon>
        <taxon>Arthropoda</taxon>
        <taxon>Hexapoda</taxon>
        <taxon>Insecta</taxon>
        <taxon>Pterygota</taxon>
        <taxon>Neoptera</taxon>
        <taxon>Paraneoptera</taxon>
        <taxon>Hemiptera</taxon>
        <taxon>Sternorrhyncha</taxon>
        <taxon>Aphidomorpha</taxon>
        <taxon>Aphidoidea</taxon>
        <taxon>Aphididae</taxon>
        <taxon>Sipha</taxon>
    </lineage>
</organism>
<dbReference type="SUPFAM" id="SSF52949">
    <property type="entry name" value="Macro domain-like"/>
    <property type="match status" value="1"/>
</dbReference>
<evidence type="ECO:0000313" key="2">
    <source>
        <dbReference type="RefSeq" id="XP_025406069.1"/>
    </source>
</evidence>
<dbReference type="GO" id="GO:0140291">
    <property type="term" value="P:peptidyl-glutamate ADP-deribosylation"/>
    <property type="evidence" value="ECO:0007669"/>
    <property type="project" value="TreeGrafter"/>
</dbReference>
<dbReference type="InterPro" id="IPR050892">
    <property type="entry name" value="ADP-ribose_metab_enzymes"/>
</dbReference>